<evidence type="ECO:0000313" key="3">
    <source>
        <dbReference type="Proteomes" id="UP000316096"/>
    </source>
</evidence>
<reference evidence="2 3" key="1">
    <citation type="submission" date="2019-06" db="EMBL/GenBank/DDBJ databases">
        <title>Sequencing the genomes of 1000 actinobacteria strains.</title>
        <authorList>
            <person name="Klenk H.-P."/>
        </authorList>
    </citation>
    <scope>NUCLEOTIDE SEQUENCE [LARGE SCALE GENOMIC DNA]</scope>
    <source>
        <strain evidence="2 3">DSM 102200</strain>
    </source>
</reference>
<dbReference type="Proteomes" id="UP000316096">
    <property type="component" value="Unassembled WGS sequence"/>
</dbReference>
<feature type="compositionally biased region" description="Basic and acidic residues" evidence="1">
    <location>
        <begin position="344"/>
        <end position="363"/>
    </location>
</feature>
<feature type="region of interest" description="Disordered" evidence="1">
    <location>
        <begin position="1"/>
        <end position="104"/>
    </location>
</feature>
<keyword evidence="3" id="KW-1185">Reference proteome</keyword>
<protein>
    <submittedName>
        <fullName evidence="2">Uncharacterized protein</fullName>
    </submittedName>
</protein>
<dbReference type="AlphaFoldDB" id="A0A543CDN0"/>
<feature type="compositionally biased region" description="Basic and acidic residues" evidence="1">
    <location>
        <begin position="182"/>
        <end position="193"/>
    </location>
</feature>
<evidence type="ECO:0000313" key="2">
    <source>
        <dbReference type="EMBL" id="TQL95208.1"/>
    </source>
</evidence>
<name>A0A543CDN0_9ACTN</name>
<proteinExistence type="predicted"/>
<dbReference type="EMBL" id="VFOZ01000001">
    <property type="protein sequence ID" value="TQL95208.1"/>
    <property type="molecule type" value="Genomic_DNA"/>
</dbReference>
<sequence length="400" mass="44238">MCTSGRVRRRPPSSGRNATGHLDRRMVSSGRNPSGTCLPLEAPRHDQRRANTPIRPFPRTSAGPYPPDPTQRPRANETRAPPPRTQSQAEPSERPGKIWFGNRRSAREPRAAIGRLRPSHRHRTLVRNETLQWAPISHSPLLNGTNTSSRKTQLKTSSPVSSLSGRTSMPGVVMSTAAGAAGERRDVEFRRSEPPLADPARQAGHAAPWRRTEWAGSGLLGQICGRRSIRTVPPPNRAARVPQQPDPPQPTWRARRGPSRGRRHRRWGRRRTHRRRARQPTGSAPTTAGPVAQRGPDDQTVGPESPATRNQEHAADLGRPHMPTAGPGSAAKARRPDHRTRVPSNHEPETRSRPRQAPHADGRKWVRSGWAGYTAPQLCCPVELQATDHRIPAAWGPNRP</sequence>
<feature type="compositionally biased region" description="Basic and acidic residues" evidence="1">
    <location>
        <begin position="310"/>
        <end position="319"/>
    </location>
</feature>
<organism evidence="2 3">
    <name type="scientific">Actinoallomurus bryophytorum</name>
    <dbReference type="NCBI Taxonomy" id="1490222"/>
    <lineage>
        <taxon>Bacteria</taxon>
        <taxon>Bacillati</taxon>
        <taxon>Actinomycetota</taxon>
        <taxon>Actinomycetes</taxon>
        <taxon>Streptosporangiales</taxon>
        <taxon>Thermomonosporaceae</taxon>
        <taxon>Actinoallomurus</taxon>
    </lineage>
</organism>
<evidence type="ECO:0000256" key="1">
    <source>
        <dbReference type="SAM" id="MobiDB-lite"/>
    </source>
</evidence>
<feature type="compositionally biased region" description="Basic residues" evidence="1">
    <location>
        <begin position="253"/>
        <end position="278"/>
    </location>
</feature>
<feature type="region of interest" description="Disordered" evidence="1">
    <location>
        <begin position="137"/>
        <end position="209"/>
    </location>
</feature>
<feature type="compositionally biased region" description="Polar residues" evidence="1">
    <location>
        <begin position="140"/>
        <end position="167"/>
    </location>
</feature>
<gene>
    <name evidence="2" type="ORF">FB559_0706</name>
</gene>
<feature type="region of interest" description="Disordered" evidence="1">
    <location>
        <begin position="228"/>
        <end position="363"/>
    </location>
</feature>
<accession>A0A543CDN0</accession>
<feature type="compositionally biased region" description="Basic residues" evidence="1">
    <location>
        <begin position="1"/>
        <end position="11"/>
    </location>
</feature>
<comment type="caution">
    <text evidence="2">The sequence shown here is derived from an EMBL/GenBank/DDBJ whole genome shotgun (WGS) entry which is preliminary data.</text>
</comment>